<proteinExistence type="inferred from homology"/>
<protein>
    <submittedName>
        <fullName evidence="9">AP2/ERF transcription factor</fullName>
    </submittedName>
</protein>
<keyword evidence="5" id="KW-0539">Nucleus</keyword>
<dbReference type="GO" id="GO:0005634">
    <property type="term" value="C:nucleus"/>
    <property type="evidence" value="ECO:0007669"/>
    <property type="project" value="UniProtKB-SubCell"/>
</dbReference>
<evidence type="ECO:0000256" key="2">
    <source>
        <dbReference type="ARBA" id="ARBA00023015"/>
    </source>
</evidence>
<keyword evidence="3" id="KW-0238">DNA-binding</keyword>
<evidence type="ECO:0000256" key="4">
    <source>
        <dbReference type="ARBA" id="ARBA00023163"/>
    </source>
</evidence>
<dbReference type="FunCoup" id="A0A2P5FI89">
    <property type="interactions" value="49"/>
</dbReference>
<dbReference type="SUPFAM" id="SSF54171">
    <property type="entry name" value="DNA-binding domain"/>
    <property type="match status" value="1"/>
</dbReference>
<feature type="region of interest" description="Disordered" evidence="7">
    <location>
        <begin position="193"/>
        <end position="213"/>
    </location>
</feature>
<dbReference type="GO" id="GO:0003677">
    <property type="term" value="F:DNA binding"/>
    <property type="evidence" value="ECO:0007669"/>
    <property type="project" value="UniProtKB-KW"/>
</dbReference>
<keyword evidence="10" id="KW-1185">Reference proteome</keyword>
<dbReference type="FunFam" id="3.30.730.10:FF:000001">
    <property type="entry name" value="Ethylene-responsive transcription factor 2"/>
    <property type="match status" value="1"/>
</dbReference>
<dbReference type="EMBL" id="JXTC01000031">
    <property type="protein sequence ID" value="PON97477.1"/>
    <property type="molecule type" value="Genomic_DNA"/>
</dbReference>
<comment type="subcellular location">
    <subcellularLocation>
        <location evidence="1">Nucleus</location>
    </subcellularLocation>
</comment>
<dbReference type="CDD" id="cd00018">
    <property type="entry name" value="AP2"/>
    <property type="match status" value="1"/>
</dbReference>
<feature type="domain" description="AP2/ERF" evidence="8">
    <location>
        <begin position="102"/>
        <end position="159"/>
    </location>
</feature>
<dbReference type="AlphaFoldDB" id="A0A2P5FI89"/>
<feature type="compositionally biased region" description="Polar residues" evidence="7">
    <location>
        <begin position="288"/>
        <end position="303"/>
    </location>
</feature>
<evidence type="ECO:0000259" key="8">
    <source>
        <dbReference type="PROSITE" id="PS51032"/>
    </source>
</evidence>
<sequence>MHHGNKRPFPSDESEEKEDQDSIFPIYSARSQQDMSAMVSALARVIGSNHININDDHQPQADPVLQHMHGNPSLIATGPSGLAEHVQSHHTVQDDQGTKRRHYRGVRQRPWGKWAAEIRDPKKAARVWLGTFDTAEAAALAYDEAALRFKGSKAKLNFPERVQGGTSSNSTTSTDHQLSTCNNLITYTTSNQEYHDHSRSMSTSSTTTPPPPYDHVPLSQPAIQYGQFLPSGINSNIISYDHNNRNFPPSSTFYGSGERFNILSHQLPPPSDQQLQDQQHELLRLSMQFGSSNNDSSTMSDRFSNSRRDYD</sequence>
<feature type="region of interest" description="Disordered" evidence="7">
    <location>
        <begin position="1"/>
        <end position="21"/>
    </location>
</feature>
<evidence type="ECO:0000256" key="6">
    <source>
        <dbReference type="ARBA" id="ARBA00024343"/>
    </source>
</evidence>
<evidence type="ECO:0000256" key="7">
    <source>
        <dbReference type="SAM" id="MobiDB-lite"/>
    </source>
</evidence>
<dbReference type="GO" id="GO:0009873">
    <property type="term" value="P:ethylene-activated signaling pathway"/>
    <property type="evidence" value="ECO:0007669"/>
    <property type="project" value="InterPro"/>
</dbReference>
<dbReference type="InterPro" id="IPR036955">
    <property type="entry name" value="AP2/ERF_dom_sf"/>
</dbReference>
<evidence type="ECO:0000313" key="10">
    <source>
        <dbReference type="Proteomes" id="UP000237000"/>
    </source>
</evidence>
<dbReference type="InterPro" id="IPR001471">
    <property type="entry name" value="AP2/ERF_dom"/>
</dbReference>
<gene>
    <name evidence="9" type="primary">TorERF87</name>
    <name evidence="9" type="ORF">TorRG33x02_066790</name>
</gene>
<dbReference type="PANTHER" id="PTHR31190">
    <property type="entry name" value="DNA-BINDING DOMAIN"/>
    <property type="match status" value="1"/>
</dbReference>
<dbReference type="InterPro" id="IPR044808">
    <property type="entry name" value="ERF_plant"/>
</dbReference>
<evidence type="ECO:0000256" key="3">
    <source>
        <dbReference type="ARBA" id="ARBA00023125"/>
    </source>
</evidence>
<dbReference type="PROSITE" id="PS51032">
    <property type="entry name" value="AP2_ERF"/>
    <property type="match status" value="1"/>
</dbReference>
<dbReference type="InterPro" id="IPR016177">
    <property type="entry name" value="DNA-bd_dom_sf"/>
</dbReference>
<dbReference type="PANTHER" id="PTHR31190:SF489">
    <property type="entry name" value="ETHYLENE-RESPONSIVE TRANSCRIPTION FACTOR ERF113-RELATED"/>
    <property type="match status" value="1"/>
</dbReference>
<dbReference type="Pfam" id="PF00847">
    <property type="entry name" value="AP2"/>
    <property type="match status" value="1"/>
</dbReference>
<dbReference type="InParanoid" id="A0A2P5FI89"/>
<dbReference type="Proteomes" id="UP000237000">
    <property type="component" value="Unassembled WGS sequence"/>
</dbReference>
<dbReference type="GO" id="GO:0003700">
    <property type="term" value="F:DNA-binding transcription factor activity"/>
    <property type="evidence" value="ECO:0007669"/>
    <property type="project" value="InterPro"/>
</dbReference>
<name>A0A2P5FI89_TREOI</name>
<keyword evidence="4" id="KW-0804">Transcription</keyword>
<feature type="compositionally biased region" description="Acidic residues" evidence="7">
    <location>
        <begin position="12"/>
        <end position="21"/>
    </location>
</feature>
<evidence type="ECO:0000256" key="5">
    <source>
        <dbReference type="ARBA" id="ARBA00023242"/>
    </source>
</evidence>
<accession>A0A2P5FI89</accession>
<dbReference type="OrthoDB" id="1925932at2759"/>
<comment type="caution">
    <text evidence="9">The sequence shown here is derived from an EMBL/GenBank/DDBJ whole genome shotgun (WGS) entry which is preliminary data.</text>
</comment>
<organism evidence="9 10">
    <name type="scientific">Trema orientale</name>
    <name type="common">Charcoal tree</name>
    <name type="synonym">Celtis orientalis</name>
    <dbReference type="NCBI Taxonomy" id="63057"/>
    <lineage>
        <taxon>Eukaryota</taxon>
        <taxon>Viridiplantae</taxon>
        <taxon>Streptophyta</taxon>
        <taxon>Embryophyta</taxon>
        <taxon>Tracheophyta</taxon>
        <taxon>Spermatophyta</taxon>
        <taxon>Magnoliopsida</taxon>
        <taxon>eudicotyledons</taxon>
        <taxon>Gunneridae</taxon>
        <taxon>Pentapetalae</taxon>
        <taxon>rosids</taxon>
        <taxon>fabids</taxon>
        <taxon>Rosales</taxon>
        <taxon>Cannabaceae</taxon>
        <taxon>Trema</taxon>
    </lineage>
</organism>
<comment type="similarity">
    <text evidence="6">Belongs to the AP2/ERF transcription factor family. ERF subfamily.</text>
</comment>
<dbReference type="STRING" id="63057.A0A2P5FI89"/>
<keyword evidence="2" id="KW-0805">Transcription regulation</keyword>
<evidence type="ECO:0000256" key="1">
    <source>
        <dbReference type="ARBA" id="ARBA00004123"/>
    </source>
</evidence>
<dbReference type="Gene3D" id="3.30.730.10">
    <property type="entry name" value="AP2/ERF domain"/>
    <property type="match status" value="1"/>
</dbReference>
<dbReference type="SMART" id="SM00380">
    <property type="entry name" value="AP2"/>
    <property type="match status" value="1"/>
</dbReference>
<evidence type="ECO:0000313" key="9">
    <source>
        <dbReference type="EMBL" id="PON97477.1"/>
    </source>
</evidence>
<feature type="region of interest" description="Disordered" evidence="7">
    <location>
        <begin position="287"/>
        <end position="311"/>
    </location>
</feature>
<dbReference type="PRINTS" id="PR00367">
    <property type="entry name" value="ETHRSPELEMNT"/>
</dbReference>
<reference evidence="10" key="1">
    <citation type="submission" date="2016-06" db="EMBL/GenBank/DDBJ databases">
        <title>Parallel loss of symbiosis genes in relatives of nitrogen-fixing non-legume Parasponia.</title>
        <authorList>
            <person name="Van Velzen R."/>
            <person name="Holmer R."/>
            <person name="Bu F."/>
            <person name="Rutten L."/>
            <person name="Van Zeijl A."/>
            <person name="Liu W."/>
            <person name="Santuari L."/>
            <person name="Cao Q."/>
            <person name="Sharma T."/>
            <person name="Shen D."/>
            <person name="Roswanjaya Y."/>
            <person name="Wardhani T."/>
            <person name="Kalhor M.S."/>
            <person name="Jansen J."/>
            <person name="Van den Hoogen J."/>
            <person name="Gungor B."/>
            <person name="Hartog M."/>
            <person name="Hontelez J."/>
            <person name="Verver J."/>
            <person name="Yang W.-C."/>
            <person name="Schijlen E."/>
            <person name="Repin R."/>
            <person name="Schilthuizen M."/>
            <person name="Schranz E."/>
            <person name="Heidstra R."/>
            <person name="Miyata K."/>
            <person name="Fedorova E."/>
            <person name="Kohlen W."/>
            <person name="Bisseling T."/>
            <person name="Smit S."/>
            <person name="Geurts R."/>
        </authorList>
    </citation>
    <scope>NUCLEOTIDE SEQUENCE [LARGE SCALE GENOMIC DNA]</scope>
    <source>
        <strain evidence="10">cv. RG33-2</strain>
    </source>
</reference>